<dbReference type="InterPro" id="IPR001180">
    <property type="entry name" value="CNH_dom"/>
</dbReference>
<keyword evidence="3" id="KW-1185">Reference proteome</keyword>
<feature type="domain" description="CNH" evidence="2">
    <location>
        <begin position="293"/>
        <end position="376"/>
    </location>
</feature>
<feature type="transmembrane region" description="Helical" evidence="1">
    <location>
        <begin position="86"/>
        <end position="107"/>
    </location>
</feature>
<feature type="transmembrane region" description="Helical" evidence="1">
    <location>
        <begin position="6"/>
        <end position="26"/>
    </location>
</feature>
<evidence type="ECO:0000256" key="1">
    <source>
        <dbReference type="SAM" id="Phobius"/>
    </source>
</evidence>
<sequence>MLNEVLTMVNYTFVVLFQMLFIISLVRPFDSFVWLKRVELDKLALPYLGPQHPHKPFKLQRLPEKFKPKALIGSISCLKQRTVINAMLNAVLMMVNYTFVVLFQMLVILKINFFYFLNFFTVLLFRWYDPLTRFVWLKRVELDKLALPYLGPQHPHKPFNLVFGSGAANSDYPMVCIGISRALTSPVGTAQQLLNDLRNNKTYQKDRLELQFVNFNGPDNNNGVSSSNGCGGVGGGGQFFDLFTSDIFGGCGSSDDECCFTPQGRSPNNFCSKNGIMGSDINGRTIWRWREKLENVVALKQLDRDTLFLAYDNQILITDLNGNQKKTDLMQTHFIFDSRLEYAIPLSDSVLGFHKHGIQGKSFFRGTITQELNDPSKDYHLIGKDSLIVLKMIKRRRCTNLKISSLLSSQNVKDVNVEDEAVDDINEEEVGEEEEEEEEDICVLTGHISTMTPP</sequence>
<dbReference type="WBParaSite" id="Minc3s02780g31545">
    <property type="protein sequence ID" value="Minc3s02780g31545"/>
    <property type="gene ID" value="Minc3s02780g31545"/>
</dbReference>
<dbReference type="AlphaFoldDB" id="A0A914MUT1"/>
<evidence type="ECO:0000313" key="3">
    <source>
        <dbReference type="Proteomes" id="UP000887563"/>
    </source>
</evidence>
<dbReference type="Proteomes" id="UP000887563">
    <property type="component" value="Unplaced"/>
</dbReference>
<keyword evidence="1" id="KW-1133">Transmembrane helix</keyword>
<keyword evidence="1" id="KW-0472">Membrane</keyword>
<organism evidence="3 4">
    <name type="scientific">Meloidogyne incognita</name>
    <name type="common">Southern root-knot nematode worm</name>
    <name type="synonym">Oxyuris incognita</name>
    <dbReference type="NCBI Taxonomy" id="6306"/>
    <lineage>
        <taxon>Eukaryota</taxon>
        <taxon>Metazoa</taxon>
        <taxon>Ecdysozoa</taxon>
        <taxon>Nematoda</taxon>
        <taxon>Chromadorea</taxon>
        <taxon>Rhabditida</taxon>
        <taxon>Tylenchina</taxon>
        <taxon>Tylenchomorpha</taxon>
        <taxon>Tylenchoidea</taxon>
        <taxon>Meloidogynidae</taxon>
        <taxon>Meloidogyninae</taxon>
        <taxon>Meloidogyne</taxon>
        <taxon>Meloidogyne incognita group</taxon>
    </lineage>
</organism>
<evidence type="ECO:0000259" key="2">
    <source>
        <dbReference type="Pfam" id="PF00780"/>
    </source>
</evidence>
<name>A0A914MUT1_MELIC</name>
<accession>A0A914MUT1</accession>
<dbReference type="Pfam" id="PF00780">
    <property type="entry name" value="CNH"/>
    <property type="match status" value="1"/>
</dbReference>
<proteinExistence type="predicted"/>
<evidence type="ECO:0000313" key="4">
    <source>
        <dbReference type="WBParaSite" id="Minc3s02780g31545"/>
    </source>
</evidence>
<keyword evidence="1" id="KW-0812">Transmembrane</keyword>
<protein>
    <submittedName>
        <fullName evidence="4">CNH domain-containing protein</fullName>
    </submittedName>
</protein>
<reference evidence="4" key="1">
    <citation type="submission" date="2022-11" db="UniProtKB">
        <authorList>
            <consortium name="WormBaseParasite"/>
        </authorList>
    </citation>
    <scope>IDENTIFICATION</scope>
</reference>